<feature type="transmembrane region" description="Helical" evidence="1">
    <location>
        <begin position="148"/>
        <end position="168"/>
    </location>
</feature>
<evidence type="ECO:0000313" key="3">
    <source>
        <dbReference type="EMBL" id="BDU71762.1"/>
    </source>
</evidence>
<dbReference type="InterPro" id="IPR009875">
    <property type="entry name" value="PilZ_domain"/>
</dbReference>
<organism evidence="3 4">
    <name type="scientific">Mesoterricola silvestris</name>
    <dbReference type="NCBI Taxonomy" id="2927979"/>
    <lineage>
        <taxon>Bacteria</taxon>
        <taxon>Pseudomonadati</taxon>
        <taxon>Acidobacteriota</taxon>
        <taxon>Holophagae</taxon>
        <taxon>Holophagales</taxon>
        <taxon>Holophagaceae</taxon>
        <taxon>Mesoterricola</taxon>
    </lineage>
</organism>
<keyword evidence="4" id="KW-1185">Reference proteome</keyword>
<name>A0AA48GPT0_9BACT</name>
<gene>
    <name evidence="3" type="ORF">METEAL_09360</name>
</gene>
<keyword evidence="1" id="KW-0812">Transmembrane</keyword>
<evidence type="ECO:0000256" key="1">
    <source>
        <dbReference type="SAM" id="Phobius"/>
    </source>
</evidence>
<feature type="domain" description="PilZ" evidence="2">
    <location>
        <begin position="7"/>
        <end position="98"/>
    </location>
</feature>
<dbReference type="Pfam" id="PF07238">
    <property type="entry name" value="PilZ"/>
    <property type="match status" value="1"/>
</dbReference>
<dbReference type="RefSeq" id="WP_316414665.1">
    <property type="nucleotide sequence ID" value="NZ_AP027080.1"/>
</dbReference>
<keyword evidence="1" id="KW-0472">Membrane</keyword>
<sequence>MSGTIESRTAKRIPLGAPVKVLVKGKVILAAIAVNISMGGILLNAAEPLPVGSQCEVSIGLRGGSGADSFQTLGRVVRSGENGTAIQFAKMLGDQTLEVLAQPASESWGSSLVHAYVNYFRVSQSRIGFDSERVFGVTARTFRTVSTISFITCIPAAVLPVWALRAYIPNNIPDWGKILAAFAYGAIWLLVLQPLVDLTIFRTLRSKVESRN</sequence>
<evidence type="ECO:0000313" key="4">
    <source>
        <dbReference type="Proteomes" id="UP001238179"/>
    </source>
</evidence>
<dbReference type="AlphaFoldDB" id="A0AA48GPT0"/>
<dbReference type="Proteomes" id="UP001238179">
    <property type="component" value="Chromosome"/>
</dbReference>
<accession>A0AA48GPT0</accession>
<protein>
    <recommendedName>
        <fullName evidence="2">PilZ domain-containing protein</fullName>
    </recommendedName>
</protein>
<feature type="transmembrane region" description="Helical" evidence="1">
    <location>
        <begin position="180"/>
        <end position="201"/>
    </location>
</feature>
<keyword evidence="1" id="KW-1133">Transmembrane helix</keyword>
<dbReference type="KEGG" id="msil:METEAL_09360"/>
<proteinExistence type="predicted"/>
<dbReference type="SUPFAM" id="SSF141371">
    <property type="entry name" value="PilZ domain-like"/>
    <property type="match status" value="1"/>
</dbReference>
<reference evidence="4" key="1">
    <citation type="journal article" date="2023" name="Int. J. Syst. Evol. Microbiol.">
        <title>Mesoterricola silvestris gen. nov., sp. nov., Mesoterricola sediminis sp. nov., Geothrix oryzae sp. nov., Geothrix edaphica sp. nov., Geothrix rubra sp. nov., and Geothrix limicola sp. nov., six novel members of Acidobacteriota isolated from soils.</title>
        <authorList>
            <person name="Itoh H."/>
            <person name="Sugisawa Y."/>
            <person name="Mise K."/>
            <person name="Xu Z."/>
            <person name="Kuniyasu M."/>
            <person name="Ushijima N."/>
            <person name="Kawano K."/>
            <person name="Kobayashi E."/>
            <person name="Shiratori Y."/>
            <person name="Masuda Y."/>
            <person name="Senoo K."/>
        </authorList>
    </citation>
    <scope>NUCLEOTIDE SEQUENCE [LARGE SCALE GENOMIC DNA]</scope>
    <source>
        <strain evidence="4">W79</strain>
    </source>
</reference>
<evidence type="ECO:0000259" key="2">
    <source>
        <dbReference type="Pfam" id="PF07238"/>
    </source>
</evidence>
<dbReference type="Gene3D" id="2.40.10.220">
    <property type="entry name" value="predicted glycosyltransferase like domains"/>
    <property type="match status" value="1"/>
</dbReference>
<dbReference type="EMBL" id="AP027080">
    <property type="protein sequence ID" value="BDU71762.1"/>
    <property type="molecule type" value="Genomic_DNA"/>
</dbReference>
<dbReference type="GO" id="GO:0035438">
    <property type="term" value="F:cyclic-di-GMP binding"/>
    <property type="evidence" value="ECO:0007669"/>
    <property type="project" value="InterPro"/>
</dbReference>